<gene>
    <name evidence="2" type="ORF">E4U43_002729</name>
</gene>
<dbReference type="AlphaFoldDB" id="A0A9P7SZK4"/>
<organism evidence="2 3">
    <name type="scientific">Claviceps pusilla</name>
    <dbReference type="NCBI Taxonomy" id="123648"/>
    <lineage>
        <taxon>Eukaryota</taxon>
        <taxon>Fungi</taxon>
        <taxon>Dikarya</taxon>
        <taxon>Ascomycota</taxon>
        <taxon>Pezizomycotina</taxon>
        <taxon>Sordariomycetes</taxon>
        <taxon>Hypocreomycetidae</taxon>
        <taxon>Hypocreales</taxon>
        <taxon>Clavicipitaceae</taxon>
        <taxon>Claviceps</taxon>
    </lineage>
</organism>
<protein>
    <submittedName>
        <fullName evidence="2">Uncharacterized protein</fullName>
    </submittedName>
</protein>
<name>A0A9P7SZK4_9HYPO</name>
<reference evidence="2" key="1">
    <citation type="journal article" date="2020" name="bioRxiv">
        <title>Whole genome comparisons of ergot fungi reveals the divergence and evolution of species within the genus Claviceps are the result of varying mechanisms driving genome evolution and host range expansion.</title>
        <authorList>
            <person name="Wyka S.A."/>
            <person name="Mondo S.J."/>
            <person name="Liu M."/>
            <person name="Dettman J."/>
            <person name="Nalam V."/>
            <person name="Broders K.D."/>
        </authorList>
    </citation>
    <scope>NUCLEOTIDE SEQUENCE</scope>
    <source>
        <strain evidence="2">CCC 602</strain>
    </source>
</reference>
<comment type="caution">
    <text evidence="2">The sequence shown here is derived from an EMBL/GenBank/DDBJ whole genome shotgun (WGS) entry which is preliminary data.</text>
</comment>
<feature type="compositionally biased region" description="Polar residues" evidence="1">
    <location>
        <begin position="22"/>
        <end position="60"/>
    </location>
</feature>
<sequence length="297" mass="33078">MDVTSLLNQSAATPGHCEFSERGTTPSSCTLTQKELSSVSLPTPSPDRTTPQQDWDSNSCRNRKPWSAGGYALPSCNDLKFRSNSIFSIRSASENPDSESSYEMTAMDRERRSRMGSVDSTCIDLESSHSCLPATRTLQNQQNYWDDSETSDPIGHKFSDSHSSLSSFASWRSRSHSRISSVTTLSGIHSTRQSVAELPLLEMTLSSCSESYRPSSSAKRLRQSVNTRSLPSYQNDEMTALERSKSPSDAVLNMNNSNRPVLNMNNSNRHQIVDAFPGLVLYKLFTQSNLLHFVVWL</sequence>
<keyword evidence="3" id="KW-1185">Reference proteome</keyword>
<evidence type="ECO:0000313" key="2">
    <source>
        <dbReference type="EMBL" id="KAG6016919.1"/>
    </source>
</evidence>
<feature type="compositionally biased region" description="Polar residues" evidence="1">
    <location>
        <begin position="1"/>
        <end position="12"/>
    </location>
</feature>
<feature type="region of interest" description="Disordered" evidence="1">
    <location>
        <begin position="1"/>
        <end position="61"/>
    </location>
</feature>
<dbReference type="Proteomes" id="UP000748025">
    <property type="component" value="Unassembled WGS sequence"/>
</dbReference>
<feature type="region of interest" description="Disordered" evidence="1">
    <location>
        <begin position="92"/>
        <end position="112"/>
    </location>
</feature>
<dbReference type="EMBL" id="SRPW01000199">
    <property type="protein sequence ID" value="KAG6016919.1"/>
    <property type="molecule type" value="Genomic_DNA"/>
</dbReference>
<dbReference type="OrthoDB" id="4944847at2759"/>
<proteinExistence type="predicted"/>
<evidence type="ECO:0000313" key="3">
    <source>
        <dbReference type="Proteomes" id="UP000748025"/>
    </source>
</evidence>
<evidence type="ECO:0000256" key="1">
    <source>
        <dbReference type="SAM" id="MobiDB-lite"/>
    </source>
</evidence>
<accession>A0A9P7SZK4</accession>
<feature type="compositionally biased region" description="Polar residues" evidence="1">
    <location>
        <begin position="92"/>
        <end position="103"/>
    </location>
</feature>